<protein>
    <submittedName>
        <fullName evidence="2">Thiamine phosphate synthase</fullName>
    </submittedName>
</protein>
<dbReference type="InterPro" id="IPR022998">
    <property type="entry name" value="ThiamineP_synth_TenI"/>
</dbReference>
<dbReference type="Gene3D" id="3.20.20.70">
    <property type="entry name" value="Aldolase class I"/>
    <property type="match status" value="1"/>
</dbReference>
<dbReference type="Pfam" id="PF02581">
    <property type="entry name" value="TMP-TENI"/>
    <property type="match status" value="1"/>
</dbReference>
<dbReference type="STRING" id="1122213.GCA_000423365_02010"/>
<evidence type="ECO:0000313" key="3">
    <source>
        <dbReference type="Proteomes" id="UP000258927"/>
    </source>
</evidence>
<sequence>MQIYLIVPPNTDKATHETSLELVQSGLVAAMLIQRGTLADDEYRKWAESLIAPAQQHGVAALLDNMPEAVQSLKADGAHLTQGAKETGAWSKKLKPDAIVGAGEIFSRHDAMTNGEQNVDYIFFGHLDPSKNIDDEETAEMANWWAETFEVPTVGFVTSLELLSKQVEFCAVREQVYEADNPLAALKQIHNSVNSK</sequence>
<reference evidence="2 3" key="1">
    <citation type="submission" date="2017-05" db="EMBL/GenBank/DDBJ databases">
        <title>Genome Analysis of Maritalea myrionectae HL2708#5.</title>
        <authorList>
            <consortium name="Cotde Inc.-PKNU"/>
            <person name="Jang D."/>
            <person name="Oh H.-M."/>
        </authorList>
    </citation>
    <scope>NUCLEOTIDE SEQUENCE [LARGE SCALE GENOMIC DNA]</scope>
    <source>
        <strain evidence="2 3">HL2708#5</strain>
    </source>
</reference>
<dbReference type="Proteomes" id="UP000258927">
    <property type="component" value="Chromosome"/>
</dbReference>
<dbReference type="RefSeq" id="WP_117395004.1">
    <property type="nucleotide sequence ID" value="NZ_CP021330.1"/>
</dbReference>
<feature type="domain" description="Thiamine phosphate synthase/TenI" evidence="1">
    <location>
        <begin position="3"/>
        <end position="155"/>
    </location>
</feature>
<keyword evidence="3" id="KW-1185">Reference proteome</keyword>
<dbReference type="CDD" id="cd00564">
    <property type="entry name" value="TMP_TenI"/>
    <property type="match status" value="1"/>
</dbReference>
<name>A0A2R4MBD8_9HYPH</name>
<gene>
    <name evidence="2" type="ORF">MXMO3_00788</name>
</gene>
<dbReference type="InterPro" id="IPR036206">
    <property type="entry name" value="ThiamineP_synth_sf"/>
</dbReference>
<evidence type="ECO:0000259" key="1">
    <source>
        <dbReference type="Pfam" id="PF02581"/>
    </source>
</evidence>
<proteinExistence type="predicted"/>
<dbReference type="InterPro" id="IPR013785">
    <property type="entry name" value="Aldolase_TIM"/>
</dbReference>
<dbReference type="EMBL" id="CP021330">
    <property type="protein sequence ID" value="AVX03320.1"/>
    <property type="molecule type" value="Genomic_DNA"/>
</dbReference>
<dbReference type="KEGG" id="mmyr:MXMO3_00788"/>
<dbReference type="AlphaFoldDB" id="A0A2R4MBD8"/>
<evidence type="ECO:0000313" key="2">
    <source>
        <dbReference type="EMBL" id="AVX03320.1"/>
    </source>
</evidence>
<organism evidence="2 3">
    <name type="scientific">Maritalea myrionectae</name>
    <dbReference type="NCBI Taxonomy" id="454601"/>
    <lineage>
        <taxon>Bacteria</taxon>
        <taxon>Pseudomonadati</taxon>
        <taxon>Pseudomonadota</taxon>
        <taxon>Alphaproteobacteria</taxon>
        <taxon>Hyphomicrobiales</taxon>
        <taxon>Devosiaceae</taxon>
        <taxon>Maritalea</taxon>
    </lineage>
</organism>
<dbReference type="GO" id="GO:0009228">
    <property type="term" value="P:thiamine biosynthetic process"/>
    <property type="evidence" value="ECO:0007669"/>
    <property type="project" value="UniProtKB-KW"/>
</dbReference>
<accession>A0A2R4MBD8</accession>
<dbReference type="SUPFAM" id="SSF51391">
    <property type="entry name" value="Thiamin phosphate synthase"/>
    <property type="match status" value="1"/>
</dbReference>